<feature type="transmembrane region" description="Helical" evidence="10">
    <location>
        <begin position="411"/>
        <end position="430"/>
    </location>
</feature>
<evidence type="ECO:0000256" key="10">
    <source>
        <dbReference type="HAMAP-Rule" id="MF_02078"/>
    </source>
</evidence>
<dbReference type="InterPro" id="IPR004268">
    <property type="entry name" value="MurJ"/>
</dbReference>
<evidence type="ECO:0000256" key="7">
    <source>
        <dbReference type="ARBA" id="ARBA00023136"/>
    </source>
</evidence>
<evidence type="ECO:0000313" key="12">
    <source>
        <dbReference type="EMBL" id="PTW63235.1"/>
    </source>
</evidence>
<evidence type="ECO:0000256" key="1">
    <source>
        <dbReference type="ARBA" id="ARBA00004651"/>
    </source>
</evidence>
<feature type="transmembrane region" description="Helical" evidence="10">
    <location>
        <begin position="87"/>
        <end position="114"/>
    </location>
</feature>
<dbReference type="GO" id="GO:0008360">
    <property type="term" value="P:regulation of cell shape"/>
    <property type="evidence" value="ECO:0007669"/>
    <property type="project" value="UniProtKB-UniRule"/>
</dbReference>
<feature type="transmembrane region" description="Helical" evidence="10">
    <location>
        <begin position="450"/>
        <end position="473"/>
    </location>
</feature>
<keyword evidence="6 10" id="KW-1133">Transmembrane helix</keyword>
<organism evidence="12 13">
    <name type="scientific">Breoghania corrubedonensis</name>
    <dbReference type="NCBI Taxonomy" id="665038"/>
    <lineage>
        <taxon>Bacteria</taxon>
        <taxon>Pseudomonadati</taxon>
        <taxon>Pseudomonadota</taxon>
        <taxon>Alphaproteobacteria</taxon>
        <taxon>Hyphomicrobiales</taxon>
        <taxon>Stappiaceae</taxon>
        <taxon>Breoghania</taxon>
    </lineage>
</organism>
<dbReference type="GO" id="GO:0015648">
    <property type="term" value="F:lipid-linked peptidoglycan transporter activity"/>
    <property type="evidence" value="ECO:0007669"/>
    <property type="project" value="UniProtKB-UniRule"/>
</dbReference>
<dbReference type="CDD" id="cd13123">
    <property type="entry name" value="MATE_MurJ_like"/>
    <property type="match status" value="1"/>
</dbReference>
<accession>A0A2T5VHK1</accession>
<evidence type="ECO:0000256" key="9">
    <source>
        <dbReference type="ARBA" id="ARBA00061532"/>
    </source>
</evidence>
<comment type="similarity">
    <text evidence="9 10 11">Belongs to the MurJ/MviN family.</text>
</comment>
<dbReference type="NCBIfam" id="TIGR01695">
    <property type="entry name" value="murJ_mviN"/>
    <property type="match status" value="1"/>
</dbReference>
<feature type="transmembrane region" description="Helical" evidence="10">
    <location>
        <begin position="189"/>
        <end position="212"/>
    </location>
</feature>
<keyword evidence="2 10" id="KW-1003">Cell membrane</keyword>
<comment type="caution">
    <text evidence="12">The sequence shown here is derived from an EMBL/GenBank/DDBJ whole genome shotgun (WGS) entry which is preliminary data.</text>
</comment>
<dbReference type="UniPathway" id="UPA00219"/>
<keyword evidence="3 10" id="KW-0812">Transmembrane</keyword>
<feature type="transmembrane region" description="Helical" evidence="10">
    <location>
        <begin position="485"/>
        <end position="512"/>
    </location>
</feature>
<dbReference type="GO" id="GO:0009252">
    <property type="term" value="P:peptidoglycan biosynthetic process"/>
    <property type="evidence" value="ECO:0007669"/>
    <property type="project" value="UniProtKB-UniRule"/>
</dbReference>
<feature type="transmembrane region" description="Helical" evidence="10">
    <location>
        <begin position="277"/>
        <end position="295"/>
    </location>
</feature>
<dbReference type="PRINTS" id="PR01806">
    <property type="entry name" value="VIRFACTRMVIN"/>
</dbReference>
<feature type="transmembrane region" description="Helical" evidence="10">
    <location>
        <begin position="161"/>
        <end position="183"/>
    </location>
</feature>
<keyword evidence="7 10" id="KW-0472">Membrane</keyword>
<feature type="transmembrane region" description="Helical" evidence="10">
    <location>
        <begin position="316"/>
        <end position="335"/>
    </location>
</feature>
<dbReference type="Pfam" id="PF03023">
    <property type="entry name" value="MurJ"/>
    <property type="match status" value="1"/>
</dbReference>
<dbReference type="Proteomes" id="UP000244081">
    <property type="component" value="Unassembled WGS sequence"/>
</dbReference>
<evidence type="ECO:0000256" key="4">
    <source>
        <dbReference type="ARBA" id="ARBA00022960"/>
    </source>
</evidence>
<feature type="transmembrane region" description="Helical" evidence="10">
    <location>
        <begin position="26"/>
        <end position="45"/>
    </location>
</feature>
<dbReference type="GO" id="GO:0071555">
    <property type="term" value="P:cell wall organization"/>
    <property type="evidence" value="ECO:0007669"/>
    <property type="project" value="UniProtKB-UniRule"/>
</dbReference>
<keyword evidence="13" id="KW-1185">Reference proteome</keyword>
<dbReference type="InterPro" id="IPR051050">
    <property type="entry name" value="Lipid_II_flippase_MurJ/MviN"/>
</dbReference>
<comment type="function">
    <text evidence="8 10 11">Involved in peptidoglycan biosynthesis. Transports lipid-linked peptidoglycan precursors from the inner to the outer leaflet of the cytoplasmic membrane.</text>
</comment>
<proteinExistence type="inferred from homology"/>
<name>A0A2T5VHK1_9HYPH</name>
<evidence type="ECO:0000256" key="5">
    <source>
        <dbReference type="ARBA" id="ARBA00022984"/>
    </source>
</evidence>
<feature type="transmembrane region" description="Helical" evidence="10">
    <location>
        <begin position="386"/>
        <end position="405"/>
    </location>
</feature>
<keyword evidence="10" id="KW-0997">Cell inner membrane</keyword>
<dbReference type="PIRSF" id="PIRSF002869">
    <property type="entry name" value="MviN"/>
    <property type="match status" value="1"/>
</dbReference>
<gene>
    <name evidence="10" type="primary">murJ</name>
    <name evidence="12" type="ORF">C8N35_1011286</name>
</gene>
<keyword evidence="10 11" id="KW-0961">Cell wall biogenesis/degradation</keyword>
<evidence type="ECO:0000313" key="13">
    <source>
        <dbReference type="Proteomes" id="UP000244081"/>
    </source>
</evidence>
<reference evidence="12 13" key="1">
    <citation type="submission" date="2018-04" db="EMBL/GenBank/DDBJ databases">
        <title>Genomic Encyclopedia of Archaeal and Bacterial Type Strains, Phase II (KMG-II): from individual species to whole genera.</title>
        <authorList>
            <person name="Goeker M."/>
        </authorList>
    </citation>
    <scope>NUCLEOTIDE SEQUENCE [LARGE SCALE GENOMIC DNA]</scope>
    <source>
        <strain evidence="12 13">DSM 23382</strain>
    </source>
</reference>
<dbReference type="GO" id="GO:0005886">
    <property type="term" value="C:plasma membrane"/>
    <property type="evidence" value="ECO:0007669"/>
    <property type="project" value="UniProtKB-SubCell"/>
</dbReference>
<evidence type="ECO:0000256" key="2">
    <source>
        <dbReference type="ARBA" id="ARBA00022475"/>
    </source>
</evidence>
<evidence type="ECO:0000256" key="11">
    <source>
        <dbReference type="PIRNR" id="PIRNR002869"/>
    </source>
</evidence>
<dbReference type="PANTHER" id="PTHR47019">
    <property type="entry name" value="LIPID II FLIPPASE MURJ"/>
    <property type="match status" value="1"/>
</dbReference>
<dbReference type="HAMAP" id="MF_02078">
    <property type="entry name" value="MurJ_MviN"/>
    <property type="match status" value="1"/>
</dbReference>
<sequence length="523" mass="55010">MSLLRNFATVGGATAASRVLGFVRDVLIAGFIGTGPVADAFFVAFRLPNLFRRLFAEGAFNSAFVPLFARSLEEDGRDGARRFAEEVLAALFWTLVALTAVAEIAMPGLVWVLAPGFAEDPAKFDLAVLLSRITFPYLLCMSLIALIGGVLNTFNRYTASALAPVLLNIVMIAVLSVIAVLGLDASRTSGIVLAAGVAFAGVVQLVSLVYALRRFGFSLKLRRPRYTFAVKRLWKLGLPGAVAGGITQINIAVGTIIASTQAGAVSYLYYADRIYQLPLGIVGIAIGVVLLPDLSRLLRSGNSRGALTTQNRALEFGLALTLPAAIALVAIPYPIVDVLFQRGAFTAQDAAATTAALAAYGLGLPAFVLIKVFSPAFFAREDTATPMWFAGIGMVVNVVGALLLAPFLAHVGIALATSLAGWINAGLLIVTLWRRGEFVPDRSLKKRLPLLILASVLMGGVVLAGYLLLASVFGHASLAIRGGALAALVLVGMVTFAVFVQVTGASDLLGYFRAALKKRGAKA</sequence>
<evidence type="ECO:0000256" key="3">
    <source>
        <dbReference type="ARBA" id="ARBA00022692"/>
    </source>
</evidence>
<feature type="transmembrane region" description="Helical" evidence="10">
    <location>
        <begin position="134"/>
        <end position="154"/>
    </location>
</feature>
<dbReference type="RefSeq" id="WP_107988698.1">
    <property type="nucleotide sequence ID" value="NZ_QAYG01000001.1"/>
</dbReference>
<comment type="pathway">
    <text evidence="10">Cell wall biogenesis; peptidoglycan biosynthesis.</text>
</comment>
<dbReference type="AlphaFoldDB" id="A0A2T5VHK1"/>
<evidence type="ECO:0000256" key="8">
    <source>
        <dbReference type="ARBA" id="ARBA00060041"/>
    </source>
</evidence>
<feature type="transmembrane region" description="Helical" evidence="10">
    <location>
        <begin position="233"/>
        <end position="257"/>
    </location>
</feature>
<keyword evidence="4 10" id="KW-0133">Cell shape</keyword>
<keyword evidence="10 11" id="KW-0813">Transport</keyword>
<evidence type="ECO:0000256" key="6">
    <source>
        <dbReference type="ARBA" id="ARBA00022989"/>
    </source>
</evidence>
<dbReference type="EMBL" id="QAYG01000001">
    <property type="protein sequence ID" value="PTW63235.1"/>
    <property type="molecule type" value="Genomic_DNA"/>
</dbReference>
<dbReference type="OrthoDB" id="9816572at2"/>
<dbReference type="GO" id="GO:0034204">
    <property type="term" value="P:lipid translocation"/>
    <property type="evidence" value="ECO:0007669"/>
    <property type="project" value="TreeGrafter"/>
</dbReference>
<keyword evidence="5 10" id="KW-0573">Peptidoglycan synthesis</keyword>
<dbReference type="PANTHER" id="PTHR47019:SF1">
    <property type="entry name" value="LIPID II FLIPPASE MURJ"/>
    <property type="match status" value="1"/>
</dbReference>
<comment type="subcellular location">
    <subcellularLocation>
        <location evidence="10">Cell inner membrane</location>
        <topology evidence="10">Multi-pass membrane protein</topology>
    </subcellularLocation>
    <subcellularLocation>
        <location evidence="1">Cell membrane</location>
        <topology evidence="1">Multi-pass membrane protein</topology>
    </subcellularLocation>
</comment>
<protein>
    <recommendedName>
        <fullName evidence="10">Probable lipid II flippase MurJ</fullName>
    </recommendedName>
</protein>
<feature type="transmembrane region" description="Helical" evidence="10">
    <location>
        <begin position="355"/>
        <end position="374"/>
    </location>
</feature>